<evidence type="ECO:0000259" key="2">
    <source>
        <dbReference type="Pfam" id="PF00144"/>
    </source>
</evidence>
<proteinExistence type="predicted"/>
<dbReference type="InterPro" id="IPR012338">
    <property type="entry name" value="Beta-lactam/transpept-like"/>
</dbReference>
<dbReference type="EMBL" id="BAAAFI010000007">
    <property type="protein sequence ID" value="GAA0878702.1"/>
    <property type="molecule type" value="Genomic_DNA"/>
</dbReference>
<dbReference type="SUPFAM" id="SSF56601">
    <property type="entry name" value="beta-lactamase/transpeptidase-like"/>
    <property type="match status" value="1"/>
</dbReference>
<dbReference type="InterPro" id="IPR001466">
    <property type="entry name" value="Beta-lactam-related"/>
</dbReference>
<dbReference type="Pfam" id="PF00144">
    <property type="entry name" value="Beta-lactamase"/>
    <property type="match status" value="1"/>
</dbReference>
<evidence type="ECO:0000313" key="3">
    <source>
        <dbReference type="EMBL" id="GAA0878702.1"/>
    </source>
</evidence>
<keyword evidence="4" id="KW-1185">Reference proteome</keyword>
<dbReference type="Gene3D" id="3.40.710.10">
    <property type="entry name" value="DD-peptidase/beta-lactamase superfamily"/>
    <property type="match status" value="1"/>
</dbReference>
<dbReference type="PANTHER" id="PTHR46825">
    <property type="entry name" value="D-ALANYL-D-ALANINE-CARBOXYPEPTIDASE/ENDOPEPTIDASE AMPH"/>
    <property type="match status" value="1"/>
</dbReference>
<feature type="coiled-coil region" evidence="1">
    <location>
        <begin position="416"/>
        <end position="443"/>
    </location>
</feature>
<name>A0ABN1MZ76_9BACT</name>
<protein>
    <recommendedName>
        <fullName evidence="2">Beta-lactamase-related domain-containing protein</fullName>
    </recommendedName>
</protein>
<dbReference type="InterPro" id="IPR050491">
    <property type="entry name" value="AmpC-like"/>
</dbReference>
<comment type="caution">
    <text evidence="3">The sequence shown here is derived from an EMBL/GenBank/DDBJ whole genome shotgun (WGS) entry which is preliminary data.</text>
</comment>
<gene>
    <name evidence="3" type="ORF">GCM10009119_16700</name>
</gene>
<evidence type="ECO:0000313" key="4">
    <source>
        <dbReference type="Proteomes" id="UP001500469"/>
    </source>
</evidence>
<dbReference type="RefSeq" id="WP_343850342.1">
    <property type="nucleotide sequence ID" value="NZ_BAAAFI010000007.1"/>
</dbReference>
<reference evidence="3 4" key="1">
    <citation type="journal article" date="2019" name="Int. J. Syst. Evol. Microbiol.">
        <title>The Global Catalogue of Microorganisms (GCM) 10K type strain sequencing project: providing services to taxonomists for standard genome sequencing and annotation.</title>
        <authorList>
            <consortium name="The Broad Institute Genomics Platform"/>
            <consortium name="The Broad Institute Genome Sequencing Center for Infectious Disease"/>
            <person name="Wu L."/>
            <person name="Ma J."/>
        </authorList>
    </citation>
    <scope>NUCLEOTIDE SEQUENCE [LARGE SCALE GENOMIC DNA]</scope>
    <source>
        <strain evidence="3 4">JCM 16112</strain>
    </source>
</reference>
<evidence type="ECO:0000256" key="1">
    <source>
        <dbReference type="SAM" id="Coils"/>
    </source>
</evidence>
<keyword evidence="1" id="KW-0175">Coiled coil</keyword>
<accession>A0ABN1MZ76</accession>
<dbReference type="PANTHER" id="PTHR46825:SF9">
    <property type="entry name" value="BETA-LACTAMASE-RELATED DOMAIN-CONTAINING PROTEIN"/>
    <property type="match status" value="1"/>
</dbReference>
<organism evidence="3 4">
    <name type="scientific">Algoriphagus jejuensis</name>
    <dbReference type="NCBI Taxonomy" id="419934"/>
    <lineage>
        <taxon>Bacteria</taxon>
        <taxon>Pseudomonadati</taxon>
        <taxon>Bacteroidota</taxon>
        <taxon>Cytophagia</taxon>
        <taxon>Cytophagales</taxon>
        <taxon>Cyclobacteriaceae</taxon>
        <taxon>Algoriphagus</taxon>
    </lineage>
</organism>
<feature type="domain" description="Beta-lactamase-related" evidence="2">
    <location>
        <begin position="29"/>
        <end position="337"/>
    </location>
</feature>
<sequence>MALRFVLILLVCISACRPTSEKEADRIFEKWNHSDTPGVAVAVVKDGKILFKKGYGSANLEYGIPVTTSTIFHIASVSKQFTAFAALMLEKEGKLSMDDDIRKYIPEVPDFGKTITLRHLATHTSGLRDQWNLLAIAGWRLDDVITKEQVLKLISKQQELNFDPGEEFLYCNTGFTLLAEVVARVSGQTFAEFCSEKIFQPLQMNHTLFYDDHEKIVPNRAYSYYPDSSGYKKSVLSYANVGATSLFTTVEDLSKWAENFSNPQVGDQSIIDKLNTLAHLNNGETFGGAMGQFIGEYKGVSEISHGGADAGYRTYFARYPDQNLAVSVFSNDASFESGKFAHQVADLFLENLTEKEEKTAEEKPDSTAVKTLSPEVRTKHLGDYEMKNGDILSVSEKDDQLHIQATGEEIYPLVPISDTQFKLEELEITLEFLEETNALSQTLKVSYSENDSDEGKRIEAFDPGSVDLSEFVGTYYSDELSTAYQFVIIDSNLVATHSRHHEIYFTPIKKNVFSGDTWFFGRAEFTRNSAGEVEGLKASAGRTRNMTFRKTE</sequence>
<dbReference type="Proteomes" id="UP001500469">
    <property type="component" value="Unassembled WGS sequence"/>
</dbReference>